<feature type="transmembrane region" description="Helical" evidence="11">
    <location>
        <begin position="370"/>
        <end position="391"/>
    </location>
</feature>
<evidence type="ECO:0000256" key="11">
    <source>
        <dbReference type="SAM" id="Phobius"/>
    </source>
</evidence>
<dbReference type="GO" id="GO:0016301">
    <property type="term" value="F:kinase activity"/>
    <property type="evidence" value="ECO:0007669"/>
    <property type="project" value="UniProtKB-KW"/>
</dbReference>
<dbReference type="Gene3D" id="3.30.70.270">
    <property type="match status" value="1"/>
</dbReference>
<reference evidence="15 16" key="1">
    <citation type="journal article" date="2014" name="Int. J. Syst. Evol. Microbiol.">
        <title>Oceanisphaera profunda sp. nov., a marine bacterium isolated from deep-sea sediment, and emended description of the genus Oceanisphaera.</title>
        <authorList>
            <person name="Xu Z."/>
            <person name="Zhang X.Y."/>
            <person name="Su H.N."/>
            <person name="Yu Z.C."/>
            <person name="Liu C."/>
            <person name="Li H."/>
            <person name="Chen X.L."/>
            <person name="Song X.Y."/>
            <person name="Xie B.B."/>
            <person name="Qin Q.L."/>
            <person name="Zhou B.C."/>
            <person name="Shi M."/>
            <person name="Huang Y."/>
            <person name="Zhang Y.Z."/>
        </authorList>
    </citation>
    <scope>NUCLEOTIDE SEQUENCE [LARGE SCALE GENOMIC DNA]</scope>
    <source>
        <strain evidence="15 16">SM1222</strain>
    </source>
</reference>
<dbReference type="Pfam" id="PF13426">
    <property type="entry name" value="PAS_9"/>
    <property type="match status" value="1"/>
</dbReference>
<dbReference type="CDD" id="cd01949">
    <property type="entry name" value="GGDEF"/>
    <property type="match status" value="1"/>
</dbReference>
<dbReference type="GO" id="GO:1902201">
    <property type="term" value="P:negative regulation of bacterial-type flagellum-dependent cell motility"/>
    <property type="evidence" value="ECO:0007669"/>
    <property type="project" value="TreeGrafter"/>
</dbReference>
<feature type="transmembrane region" description="Helical" evidence="11">
    <location>
        <begin position="48"/>
        <end position="68"/>
    </location>
</feature>
<feature type="domain" description="PAS" evidence="12">
    <location>
        <begin position="406"/>
        <end position="476"/>
    </location>
</feature>
<dbReference type="InterPro" id="IPR043128">
    <property type="entry name" value="Rev_trsase/Diguanyl_cyclase"/>
</dbReference>
<dbReference type="InterPro" id="IPR029151">
    <property type="entry name" value="Sensor-like_sf"/>
</dbReference>
<dbReference type="SMART" id="SM00091">
    <property type="entry name" value="PAS"/>
    <property type="match status" value="1"/>
</dbReference>
<dbReference type="Pfam" id="PF21623">
    <property type="entry name" value="HK_sensor_dom_bact"/>
    <property type="match status" value="1"/>
</dbReference>
<evidence type="ECO:0000313" key="16">
    <source>
        <dbReference type="Proteomes" id="UP000243937"/>
    </source>
</evidence>
<evidence type="ECO:0000256" key="10">
    <source>
        <dbReference type="ARBA" id="ARBA00034247"/>
    </source>
</evidence>
<evidence type="ECO:0000259" key="12">
    <source>
        <dbReference type="PROSITE" id="PS50112"/>
    </source>
</evidence>
<dbReference type="InterPro" id="IPR000700">
    <property type="entry name" value="PAS-assoc_C"/>
</dbReference>
<evidence type="ECO:0000256" key="2">
    <source>
        <dbReference type="ARBA" id="ARBA00004370"/>
    </source>
</evidence>
<evidence type="ECO:0000256" key="7">
    <source>
        <dbReference type="ARBA" id="ARBA00022777"/>
    </source>
</evidence>
<dbReference type="PANTHER" id="PTHR45138:SF9">
    <property type="entry name" value="DIGUANYLATE CYCLASE DGCM-RELATED"/>
    <property type="match status" value="1"/>
</dbReference>
<evidence type="ECO:0000259" key="13">
    <source>
        <dbReference type="PROSITE" id="PS50113"/>
    </source>
</evidence>
<dbReference type="SUPFAM" id="SSF103190">
    <property type="entry name" value="Sensory domain-like"/>
    <property type="match status" value="2"/>
</dbReference>
<dbReference type="Pfam" id="PF00990">
    <property type="entry name" value="GGDEF"/>
    <property type="match status" value="1"/>
</dbReference>
<evidence type="ECO:0000259" key="14">
    <source>
        <dbReference type="PROSITE" id="PS50887"/>
    </source>
</evidence>
<dbReference type="InterPro" id="IPR050469">
    <property type="entry name" value="Diguanylate_Cyclase"/>
</dbReference>
<keyword evidence="7" id="KW-0418">Kinase</keyword>
<evidence type="ECO:0000256" key="3">
    <source>
        <dbReference type="ARBA" id="ARBA00012528"/>
    </source>
</evidence>
<dbReference type="EMBL" id="CP021377">
    <property type="protein sequence ID" value="ART83639.1"/>
    <property type="molecule type" value="Genomic_DNA"/>
</dbReference>
<dbReference type="SUPFAM" id="SSF55073">
    <property type="entry name" value="Nucleotide cyclase"/>
    <property type="match status" value="1"/>
</dbReference>
<dbReference type="GO" id="GO:0000160">
    <property type="term" value="P:phosphorelay signal transduction system"/>
    <property type="evidence" value="ECO:0007669"/>
    <property type="project" value="UniProtKB-KW"/>
</dbReference>
<keyword evidence="5" id="KW-0808">Transferase</keyword>
<dbReference type="NCBIfam" id="TIGR00254">
    <property type="entry name" value="GGDEF"/>
    <property type="match status" value="1"/>
</dbReference>
<dbReference type="CDD" id="cd18773">
    <property type="entry name" value="PDC1_HK_sensor"/>
    <property type="match status" value="1"/>
</dbReference>
<evidence type="ECO:0000256" key="1">
    <source>
        <dbReference type="ARBA" id="ARBA00001946"/>
    </source>
</evidence>
<evidence type="ECO:0000313" key="15">
    <source>
        <dbReference type="EMBL" id="ART83639.1"/>
    </source>
</evidence>
<organism evidence="15 16">
    <name type="scientific">Oceanisphaera profunda</name>
    <dbReference type="NCBI Taxonomy" id="1416627"/>
    <lineage>
        <taxon>Bacteria</taxon>
        <taxon>Pseudomonadati</taxon>
        <taxon>Pseudomonadota</taxon>
        <taxon>Gammaproteobacteria</taxon>
        <taxon>Aeromonadales</taxon>
        <taxon>Aeromonadaceae</taxon>
        <taxon>Oceanisphaera</taxon>
    </lineage>
</organism>
<dbReference type="GO" id="GO:0005524">
    <property type="term" value="F:ATP binding"/>
    <property type="evidence" value="ECO:0007669"/>
    <property type="project" value="UniProtKB-KW"/>
</dbReference>
<evidence type="ECO:0000256" key="9">
    <source>
        <dbReference type="ARBA" id="ARBA00023012"/>
    </source>
</evidence>
<accession>A0A1Y0D7W6</accession>
<comment type="cofactor">
    <cofactor evidence="1">
        <name>Mg(2+)</name>
        <dbReference type="ChEBI" id="CHEBI:18420"/>
    </cofactor>
</comment>
<dbReference type="Proteomes" id="UP000243937">
    <property type="component" value="Chromosome"/>
</dbReference>
<dbReference type="GO" id="GO:0043709">
    <property type="term" value="P:cell adhesion involved in single-species biofilm formation"/>
    <property type="evidence" value="ECO:0007669"/>
    <property type="project" value="TreeGrafter"/>
</dbReference>
<dbReference type="InterPro" id="IPR000160">
    <property type="entry name" value="GGDEF_dom"/>
</dbReference>
<dbReference type="NCBIfam" id="TIGR00229">
    <property type="entry name" value="sensory_box"/>
    <property type="match status" value="1"/>
</dbReference>
<name>A0A1Y0D7W6_9GAMM</name>
<feature type="domain" description="GGDEF" evidence="14">
    <location>
        <begin position="563"/>
        <end position="697"/>
    </location>
</feature>
<keyword evidence="16" id="KW-1185">Reference proteome</keyword>
<dbReference type="GO" id="GO:0005886">
    <property type="term" value="C:plasma membrane"/>
    <property type="evidence" value="ECO:0007669"/>
    <property type="project" value="TreeGrafter"/>
</dbReference>
<proteinExistence type="predicted"/>
<dbReference type="InterPro" id="IPR048760">
    <property type="entry name" value="VP0354-like_sensor_dom"/>
</dbReference>
<gene>
    <name evidence="15" type="ORF">CBP31_14200</name>
</gene>
<keyword evidence="11" id="KW-0812">Transmembrane</keyword>
<keyword evidence="6" id="KW-0547">Nucleotide-binding</keyword>
<dbReference type="Gene3D" id="3.30.450.20">
    <property type="entry name" value="PAS domain"/>
    <property type="match status" value="3"/>
</dbReference>
<comment type="subcellular location">
    <subcellularLocation>
        <location evidence="2">Membrane</location>
    </subcellularLocation>
</comment>
<sequence length="702" mass="80079">MAASGCSKVCSLIFMTHTFLLHHSKPLQSALAESLTDLPIKRLIFKRFMLLFLLFCTLVGALAGPIYWQYAQEQQERLLAQEETSVVATTQMIQKEMYEQLHLLELLKNSPAMVEYLSSGSTSDRARLELLFKNTANTYHRFDQIRLLDNSGHELVRINMPEGEAQAVSTERLQDKSQRYYFSEAQTLAADQVFVSRMDLNVEQGVIEQPHKPMLRFVTPVLDVDGVRAGVLILNFMAQDMLERFRLQMSRRIDQQGMLLDPQGFWLSNHKRSNEWGADLGQPNHNFATLYPDAWPSVAAQDSGLVETAQGLFRFQSIDPFVFSPRQQTDFRLQHGVQLSDTTLANTAWKLVIFLPKEMIQAQSVLYQPLGRAVLALILLSLAVAAWLLAYNKVHKQLRQRYDQTVTAELSDLYEHAPCGYHSLDANGHFIRINQTELEWLGYEQEEVVGQPFVNFLTPDSQLRFAEFFELLKTEQEIDNIVLEMQCKDGSTFYVSTSATSLKDQAGHFAIARTSVFDITDRIQLERKLEQLANIDALTHISNRRHFYERGELEFKRAVRYQHALAILMFDIDYFKRVNDTYGHDGGDVVLKQLAKTVDDSLRDLDVFARFGGEEFIALLPELSAEQATLVAERLRQEIADMPVVMPSGETMNITVSIGFAMLTAQDKQLDAFIKKADLALYQAKEQGRNRVIEYQGTVTTE</sequence>
<feature type="domain" description="PAC" evidence="13">
    <location>
        <begin position="476"/>
        <end position="531"/>
    </location>
</feature>
<evidence type="ECO:0000256" key="5">
    <source>
        <dbReference type="ARBA" id="ARBA00022679"/>
    </source>
</evidence>
<keyword evidence="11" id="KW-0472">Membrane</keyword>
<keyword evidence="9" id="KW-0902">Two-component regulatory system</keyword>
<dbReference type="InterPro" id="IPR000014">
    <property type="entry name" value="PAS"/>
</dbReference>
<keyword evidence="11" id="KW-1133">Transmembrane helix</keyword>
<dbReference type="PANTHER" id="PTHR45138">
    <property type="entry name" value="REGULATORY COMPONENTS OF SENSORY TRANSDUCTION SYSTEM"/>
    <property type="match status" value="1"/>
</dbReference>
<dbReference type="PROSITE" id="PS50887">
    <property type="entry name" value="GGDEF"/>
    <property type="match status" value="1"/>
</dbReference>
<dbReference type="FunFam" id="3.30.70.270:FF:000001">
    <property type="entry name" value="Diguanylate cyclase domain protein"/>
    <property type="match status" value="1"/>
</dbReference>
<dbReference type="InterPro" id="IPR035965">
    <property type="entry name" value="PAS-like_dom_sf"/>
</dbReference>
<dbReference type="InterPro" id="IPR029787">
    <property type="entry name" value="Nucleotide_cyclase"/>
</dbReference>
<dbReference type="SMART" id="SM00267">
    <property type="entry name" value="GGDEF"/>
    <property type="match status" value="1"/>
</dbReference>
<keyword evidence="8" id="KW-0067">ATP-binding</keyword>
<dbReference type="GO" id="GO:0052621">
    <property type="term" value="F:diguanylate cyclase activity"/>
    <property type="evidence" value="ECO:0007669"/>
    <property type="project" value="UniProtKB-EC"/>
</dbReference>
<evidence type="ECO:0000256" key="8">
    <source>
        <dbReference type="ARBA" id="ARBA00022840"/>
    </source>
</evidence>
<dbReference type="KEGG" id="opf:CBP31_14200"/>
<dbReference type="PROSITE" id="PS50113">
    <property type="entry name" value="PAC"/>
    <property type="match status" value="1"/>
</dbReference>
<protein>
    <recommendedName>
        <fullName evidence="3">diguanylate cyclase</fullName>
        <ecNumber evidence="3">2.7.7.65</ecNumber>
    </recommendedName>
</protein>
<dbReference type="CDD" id="cd00130">
    <property type="entry name" value="PAS"/>
    <property type="match status" value="1"/>
</dbReference>
<keyword evidence="4" id="KW-0597">Phosphoprotein</keyword>
<evidence type="ECO:0000256" key="6">
    <source>
        <dbReference type="ARBA" id="ARBA00022741"/>
    </source>
</evidence>
<evidence type="ECO:0000256" key="4">
    <source>
        <dbReference type="ARBA" id="ARBA00022553"/>
    </source>
</evidence>
<comment type="catalytic activity">
    <reaction evidence="10">
        <text>2 GTP = 3',3'-c-di-GMP + 2 diphosphate</text>
        <dbReference type="Rhea" id="RHEA:24898"/>
        <dbReference type="ChEBI" id="CHEBI:33019"/>
        <dbReference type="ChEBI" id="CHEBI:37565"/>
        <dbReference type="ChEBI" id="CHEBI:58805"/>
        <dbReference type="EC" id="2.7.7.65"/>
    </reaction>
</comment>
<dbReference type="EC" id="2.7.7.65" evidence="3"/>
<dbReference type="PROSITE" id="PS50112">
    <property type="entry name" value="PAS"/>
    <property type="match status" value="1"/>
</dbReference>
<dbReference type="AlphaFoldDB" id="A0A1Y0D7W6"/>
<dbReference type="SUPFAM" id="SSF55785">
    <property type="entry name" value="PYP-like sensor domain (PAS domain)"/>
    <property type="match status" value="1"/>
</dbReference>